<keyword evidence="1" id="KW-0808">Transferase</keyword>
<dbReference type="InterPro" id="IPR031322">
    <property type="entry name" value="Shikimate/glucono_kinase"/>
</dbReference>
<name>A0A1H8DDX6_STIAU</name>
<proteinExistence type="predicted"/>
<dbReference type="PRINTS" id="PR01100">
    <property type="entry name" value="SHIKIMTKNASE"/>
</dbReference>
<dbReference type="InterPro" id="IPR027417">
    <property type="entry name" value="P-loop_NTPase"/>
</dbReference>
<dbReference type="RefSeq" id="WP_075010864.1">
    <property type="nucleotide sequence ID" value="NZ_FOAP01000029.1"/>
</dbReference>
<dbReference type="Proteomes" id="UP000182719">
    <property type="component" value="Unassembled WGS sequence"/>
</dbReference>
<keyword evidence="1" id="KW-0418">Kinase</keyword>
<evidence type="ECO:0000313" key="1">
    <source>
        <dbReference type="EMBL" id="SEN05479.1"/>
    </source>
</evidence>
<accession>A0A1H8DDX6</accession>
<dbReference type="GO" id="GO:0016301">
    <property type="term" value="F:kinase activity"/>
    <property type="evidence" value="ECO:0007669"/>
    <property type="project" value="UniProtKB-KW"/>
</dbReference>
<reference evidence="2" key="1">
    <citation type="submission" date="2016-10" db="EMBL/GenBank/DDBJ databases">
        <authorList>
            <person name="Varghese N."/>
            <person name="Submissions S."/>
        </authorList>
    </citation>
    <scope>NUCLEOTIDE SEQUENCE [LARGE SCALE GENOMIC DNA]</scope>
    <source>
        <strain evidence="2">DSM 17044</strain>
    </source>
</reference>
<gene>
    <name evidence="1" type="ORF">SAMN05444354_12948</name>
</gene>
<organism evidence="1 2">
    <name type="scientific">Stigmatella aurantiaca</name>
    <dbReference type="NCBI Taxonomy" id="41"/>
    <lineage>
        <taxon>Bacteria</taxon>
        <taxon>Pseudomonadati</taxon>
        <taxon>Myxococcota</taxon>
        <taxon>Myxococcia</taxon>
        <taxon>Myxococcales</taxon>
        <taxon>Cystobacterineae</taxon>
        <taxon>Archangiaceae</taxon>
        <taxon>Stigmatella</taxon>
    </lineage>
</organism>
<dbReference type="Gene3D" id="3.40.50.300">
    <property type="entry name" value="P-loop containing nucleotide triphosphate hydrolases"/>
    <property type="match status" value="1"/>
</dbReference>
<dbReference type="OrthoDB" id="9800332at2"/>
<sequence length="199" mass="22185">MPQRSAEARRLLLEQLLDAVDPRLNARLRQALLLPGPLALPSREQTVVLAGHRSAGKTRVLPLMTELLGRPGVDLDAELERTTGRVLKTWVAEDPKAFRAAERQALQRMPAGSLVAVGGGFLSHHPDALTGCFTLIIPVSFETYRERLLADTTRPRLRPGLSLEEEISTVFHEREGLHARVPTVPLEDLLRTFWREVTP</sequence>
<dbReference type="Pfam" id="PF01202">
    <property type="entry name" value="SKI"/>
    <property type="match status" value="1"/>
</dbReference>
<protein>
    <submittedName>
        <fullName evidence="1">Shikimate kinase</fullName>
    </submittedName>
</protein>
<dbReference type="EMBL" id="FOAP01000029">
    <property type="protein sequence ID" value="SEN05479.1"/>
    <property type="molecule type" value="Genomic_DNA"/>
</dbReference>
<evidence type="ECO:0000313" key="2">
    <source>
        <dbReference type="Proteomes" id="UP000182719"/>
    </source>
</evidence>
<dbReference type="SUPFAM" id="SSF52540">
    <property type="entry name" value="P-loop containing nucleoside triphosphate hydrolases"/>
    <property type="match status" value="1"/>
</dbReference>
<dbReference type="AlphaFoldDB" id="A0A1H8DDX6"/>
<keyword evidence="2" id="KW-1185">Reference proteome</keyword>